<organism evidence="7 8">
    <name type="scientific">Caenorhabditis briggsae</name>
    <dbReference type="NCBI Taxonomy" id="6238"/>
    <lineage>
        <taxon>Eukaryota</taxon>
        <taxon>Metazoa</taxon>
        <taxon>Ecdysozoa</taxon>
        <taxon>Nematoda</taxon>
        <taxon>Chromadorea</taxon>
        <taxon>Rhabditida</taxon>
        <taxon>Rhabditina</taxon>
        <taxon>Rhabditomorpha</taxon>
        <taxon>Rhabditoidea</taxon>
        <taxon>Rhabditidae</taxon>
        <taxon>Peloderinae</taxon>
        <taxon>Caenorhabditis</taxon>
    </lineage>
</organism>
<dbReference type="Gene3D" id="2.170.140.10">
    <property type="entry name" value="Chitin binding domain"/>
    <property type="match status" value="1"/>
</dbReference>
<dbReference type="EMBL" id="CP090891">
    <property type="protein sequence ID" value="ULU10696.1"/>
    <property type="molecule type" value="Genomic_DNA"/>
</dbReference>
<dbReference type="InterPro" id="IPR002486">
    <property type="entry name" value="Col_cuticle_N"/>
</dbReference>
<feature type="domain" description="Chitin-binding type-2" evidence="6">
    <location>
        <begin position="443"/>
        <end position="499"/>
    </location>
</feature>
<keyword evidence="5" id="KW-1133">Transmembrane helix</keyword>
<dbReference type="PROSITE" id="PS50940">
    <property type="entry name" value="CHIT_BIND_II"/>
    <property type="match status" value="2"/>
</dbReference>
<evidence type="ECO:0000256" key="3">
    <source>
        <dbReference type="ARBA" id="ARBA00023157"/>
    </source>
</evidence>
<evidence type="ECO:0000256" key="5">
    <source>
        <dbReference type="SAM" id="Phobius"/>
    </source>
</evidence>
<evidence type="ECO:0000256" key="2">
    <source>
        <dbReference type="ARBA" id="ARBA00022737"/>
    </source>
</evidence>
<dbReference type="PANTHER" id="PTHR24637">
    <property type="entry name" value="COLLAGEN"/>
    <property type="match status" value="1"/>
</dbReference>
<evidence type="ECO:0000259" key="6">
    <source>
        <dbReference type="PROSITE" id="PS50940"/>
    </source>
</evidence>
<protein>
    <recommendedName>
        <fullName evidence="6">Chitin-binding type-2 domain-containing protein</fullName>
    </recommendedName>
</protein>
<dbReference type="Pfam" id="PF01607">
    <property type="entry name" value="CBM_14"/>
    <property type="match status" value="2"/>
</dbReference>
<keyword evidence="5" id="KW-0472">Membrane</keyword>
<evidence type="ECO:0000313" key="7">
    <source>
        <dbReference type="EMBL" id="ULU10696.1"/>
    </source>
</evidence>
<dbReference type="AlphaFoldDB" id="A0AAE9DTZ9"/>
<accession>A0AAE9DTZ9</accession>
<dbReference type="PANTHER" id="PTHR24637:SF365">
    <property type="entry name" value="NEMATODE CUTICLE COLLAGEN N-TERMINAL DOMAIN-CONTAINING PROTEIN"/>
    <property type="match status" value="1"/>
</dbReference>
<dbReference type="InterPro" id="IPR036508">
    <property type="entry name" value="Chitin-bd_dom_sf"/>
</dbReference>
<keyword evidence="5" id="KW-0812">Transmembrane</keyword>
<evidence type="ECO:0000256" key="4">
    <source>
        <dbReference type="SAM" id="MobiDB-lite"/>
    </source>
</evidence>
<feature type="compositionally biased region" description="Pro residues" evidence="4">
    <location>
        <begin position="225"/>
        <end position="234"/>
    </location>
</feature>
<reference evidence="7 8" key="1">
    <citation type="submission" date="2022-05" db="EMBL/GenBank/DDBJ databases">
        <title>Chromosome-level reference genomes for two strains of Caenorhabditis briggsae: an improved platform for comparative genomics.</title>
        <authorList>
            <person name="Stevens L."/>
            <person name="Andersen E.C."/>
        </authorList>
    </citation>
    <scope>NUCLEOTIDE SEQUENCE [LARGE SCALE GENOMIC DNA]</scope>
    <source>
        <strain evidence="7">QX1410_ONT</strain>
        <tissue evidence="7">Whole-organism</tissue>
    </source>
</reference>
<name>A0AAE9DTZ9_CAEBR</name>
<feature type="compositionally biased region" description="Pro residues" evidence="4">
    <location>
        <begin position="122"/>
        <end position="136"/>
    </location>
</feature>
<dbReference type="InterPro" id="IPR002557">
    <property type="entry name" value="Chitin-bd_dom"/>
</dbReference>
<dbReference type="SMART" id="SM01088">
    <property type="entry name" value="Col_cuticle_N"/>
    <property type="match status" value="1"/>
</dbReference>
<feature type="region of interest" description="Disordered" evidence="4">
    <location>
        <begin position="101"/>
        <end position="330"/>
    </location>
</feature>
<dbReference type="InterPro" id="IPR008160">
    <property type="entry name" value="Collagen"/>
</dbReference>
<feature type="transmembrane region" description="Helical" evidence="5">
    <location>
        <begin position="20"/>
        <end position="41"/>
    </location>
</feature>
<sequence>MKSLIDDEDVEVSRFRRNAFSAVALSTSCILAIVILTPIAYQAIQRIHSNLLNDAHFCQSRNRDLWTETMEMARSRGRDEELVARTKREVKGTWLFGQYIPDRSSRNRRQQYAEAQAAGGGAPPPAECRRGPPGPPGDNGVDGSDGKDGAPGTDGKNGEQPQAPSDAGYQEGPSDTVEACVRECPPGPPGPTGAPGDKGARGYPGESGEPGTPGKAGPKGNAGPAGPPGPPGYPGRPGETGGNGKTLAGEAPPGPPGRQGEMGPQGPPGPPGPRGKDGAGGEKGAPGDQGNPGPYGKPGQPGEPGSDGSAGEKGSCDHCPPPRTPPEKNDKAIIDFSKPIKPEAQVKEFRIIMIPILSVFFLLFSSIESYPNPTPTNGTCAYDGLTMADPYDLTAYYQCCKNQWFLKYCLEREIFDKYKLTCILSDSPVPTPTRNHHHFRPTTLVCTPGDRRQNPFDNSKFDECVDGIHWVTESCQFGFKFNSNTKQCQYLPTTTDCSVGDTRPISNGDPSKYLLCDGNEWEIRDCSSGFIYDQNLKKCIQKYTTPGVPTQAPNGFCQESMSQEGYKPNPQNCQTYFQCVHGEWQLRNCGTGTKWMQSIIACDYYNGVC</sequence>
<dbReference type="Proteomes" id="UP000827892">
    <property type="component" value="Chromosome I"/>
</dbReference>
<proteinExistence type="predicted"/>
<gene>
    <name evidence="7" type="ORF">L3Y34_014749</name>
</gene>
<evidence type="ECO:0000256" key="1">
    <source>
        <dbReference type="ARBA" id="ARBA00011518"/>
    </source>
</evidence>
<evidence type="ECO:0000313" key="8">
    <source>
        <dbReference type="Proteomes" id="UP000827892"/>
    </source>
</evidence>
<dbReference type="Pfam" id="PF01484">
    <property type="entry name" value="Col_cuticle_N"/>
    <property type="match status" value="1"/>
</dbReference>
<dbReference type="GO" id="GO:0042302">
    <property type="term" value="F:structural constituent of cuticle"/>
    <property type="evidence" value="ECO:0007669"/>
    <property type="project" value="InterPro"/>
</dbReference>
<dbReference type="GO" id="GO:0005576">
    <property type="term" value="C:extracellular region"/>
    <property type="evidence" value="ECO:0007669"/>
    <property type="project" value="InterPro"/>
</dbReference>
<feature type="compositionally biased region" description="Low complexity" evidence="4">
    <location>
        <begin position="209"/>
        <end position="224"/>
    </location>
</feature>
<dbReference type="PROSITE" id="PS51257">
    <property type="entry name" value="PROKAR_LIPOPROTEIN"/>
    <property type="match status" value="1"/>
</dbReference>
<dbReference type="GO" id="GO:0008061">
    <property type="term" value="F:chitin binding"/>
    <property type="evidence" value="ECO:0007669"/>
    <property type="project" value="InterPro"/>
</dbReference>
<dbReference type="SMART" id="SM00494">
    <property type="entry name" value="ChtBD2"/>
    <property type="match status" value="4"/>
</dbReference>
<dbReference type="Pfam" id="PF01391">
    <property type="entry name" value="Collagen"/>
    <property type="match status" value="2"/>
</dbReference>
<comment type="subunit">
    <text evidence="1">Collagen polypeptide chains are complexed within the cuticle by disulfide bonds and other types of covalent cross-links.</text>
</comment>
<keyword evidence="2" id="KW-0677">Repeat</keyword>
<dbReference type="SUPFAM" id="SSF57625">
    <property type="entry name" value="Invertebrate chitin-binding proteins"/>
    <property type="match status" value="4"/>
</dbReference>
<keyword evidence="3" id="KW-1015">Disulfide bond</keyword>
<feature type="domain" description="Chitin-binding type-2" evidence="6">
    <location>
        <begin position="554"/>
        <end position="609"/>
    </location>
</feature>